<accession>A0AAJ8C1Z0</accession>
<dbReference type="RefSeq" id="XP_059606541.1">
    <property type="nucleotide sequence ID" value="XM_059745122.1"/>
</dbReference>
<reference evidence="1" key="1">
    <citation type="submission" date="2025-02" db="EMBL/GenBank/DDBJ databases">
        <authorList>
            <consortium name="NCBI Genome Project"/>
        </authorList>
    </citation>
    <scope>NUCLEOTIDE SEQUENCE</scope>
</reference>
<proteinExistence type="predicted"/>
<dbReference type="VEuPathDB" id="FungiDB:An16g05000"/>
<gene>
    <name evidence="1" type="ORF">An16g05000</name>
</gene>
<evidence type="ECO:0000313" key="1">
    <source>
        <dbReference type="RefSeq" id="XP_059606541.1"/>
    </source>
</evidence>
<protein>
    <submittedName>
        <fullName evidence="1">Uncharacterized protein</fullName>
    </submittedName>
</protein>
<dbReference type="KEGG" id="ang:An16g05000"/>
<organism evidence="1">
    <name type="scientific">Aspergillus niger</name>
    <dbReference type="NCBI Taxonomy" id="5061"/>
    <lineage>
        <taxon>Eukaryota</taxon>
        <taxon>Fungi</taxon>
        <taxon>Dikarya</taxon>
        <taxon>Ascomycota</taxon>
        <taxon>Pezizomycotina</taxon>
        <taxon>Eurotiomycetes</taxon>
        <taxon>Eurotiomycetidae</taxon>
        <taxon>Eurotiales</taxon>
        <taxon>Aspergillaceae</taxon>
        <taxon>Aspergillus</taxon>
        <taxon>Aspergillus subgen. Circumdati</taxon>
    </lineage>
</organism>
<sequence length="67" mass="7803">MDSDYNRLCHERIWETVDVGQDQDRCANFASLDHWRELRSKYKLPSASRFTPVYPAEREAKLGTGKG</sequence>
<name>A0AAJ8C1Z0_ASPNG</name>
<reference evidence="1" key="2">
    <citation type="submission" date="2025-08" db="UniProtKB">
        <authorList>
            <consortium name="RefSeq"/>
        </authorList>
    </citation>
    <scope>IDENTIFICATION</scope>
</reference>
<dbReference type="GeneID" id="84593412"/>
<dbReference type="AlphaFoldDB" id="A0AAJ8C1Z0"/>